<feature type="transmembrane region" description="Helical" evidence="10">
    <location>
        <begin position="269"/>
        <end position="290"/>
    </location>
</feature>
<evidence type="ECO:0000256" key="7">
    <source>
        <dbReference type="ARBA" id="ARBA00023136"/>
    </source>
</evidence>
<organism evidence="11 12">
    <name type="scientific">Sinanodonta woodiana</name>
    <name type="common">Chinese pond mussel</name>
    <name type="synonym">Anodonta woodiana</name>
    <dbReference type="NCBI Taxonomy" id="1069815"/>
    <lineage>
        <taxon>Eukaryota</taxon>
        <taxon>Metazoa</taxon>
        <taxon>Spiralia</taxon>
        <taxon>Lophotrochozoa</taxon>
        <taxon>Mollusca</taxon>
        <taxon>Bivalvia</taxon>
        <taxon>Autobranchia</taxon>
        <taxon>Heteroconchia</taxon>
        <taxon>Palaeoheterodonta</taxon>
        <taxon>Unionida</taxon>
        <taxon>Unionoidea</taxon>
        <taxon>Unionidae</taxon>
        <taxon>Unioninae</taxon>
        <taxon>Sinanodonta</taxon>
    </lineage>
</organism>
<evidence type="ECO:0000256" key="1">
    <source>
        <dbReference type="ARBA" id="ARBA00004141"/>
    </source>
</evidence>
<dbReference type="GO" id="GO:0015250">
    <property type="term" value="F:water channel activity"/>
    <property type="evidence" value="ECO:0007669"/>
    <property type="project" value="UniProtKB-ARBA"/>
</dbReference>
<accession>A0ABD3VCN8</accession>
<evidence type="ECO:0000256" key="3">
    <source>
        <dbReference type="ARBA" id="ARBA00022448"/>
    </source>
</evidence>
<dbReference type="EMBL" id="JBJQND010000012">
    <property type="protein sequence ID" value="KAL3858941.1"/>
    <property type="molecule type" value="Genomic_DNA"/>
</dbReference>
<keyword evidence="5" id="KW-0677">Repeat</keyword>
<feature type="transmembrane region" description="Helical" evidence="10">
    <location>
        <begin position="297"/>
        <end position="316"/>
    </location>
</feature>
<dbReference type="Pfam" id="PF00230">
    <property type="entry name" value="MIP"/>
    <property type="match status" value="1"/>
</dbReference>
<dbReference type="PRINTS" id="PR00783">
    <property type="entry name" value="MINTRINSICP"/>
</dbReference>
<comment type="similarity">
    <text evidence="2 8">Belongs to the MIP/aquaporin (TC 1.A.8) family.</text>
</comment>
<feature type="transmembrane region" description="Helical" evidence="10">
    <location>
        <begin position="136"/>
        <end position="158"/>
    </location>
</feature>
<dbReference type="SUPFAM" id="SSF81338">
    <property type="entry name" value="Aquaporin-like"/>
    <property type="match status" value="1"/>
</dbReference>
<dbReference type="PANTHER" id="PTHR19139">
    <property type="entry name" value="AQUAPORIN TRANSPORTER"/>
    <property type="match status" value="1"/>
</dbReference>
<evidence type="ECO:0000256" key="9">
    <source>
        <dbReference type="SAM" id="MobiDB-lite"/>
    </source>
</evidence>
<sequence length="402" mass="44244">MVVRIQGVNETDNMENNVASGTIINPLFTEAGSNSAYKNEEEGDDLITPSSPLIDFDQTDRFNSHANNLNKAWKKTNHKKESREDKEDDVSDDYSKPGKSRQNPVKPEDRFPENLQKFRTLTSLDDIKSFRLWKAVVAEFVGTFILVLVGCGSCIQGWPSDGSISLNDTKVDIPKEHFDADIVQISLAFGLSVSTVVWIIGHVSGGHINPAVTCATVITRRVSVVRAILYIVAQLLGAVTGAGVLKIVTPHEMQGTLGCTLLDKHVNDVMGIFLEFLITFVLVLTVFAACDKQRKDLGGSFPLTIGLSVTMCHLFAVRYTGSSMNSARSFGPALVMGLWSDHWVYWIGPVFGGISAGLLYDNIFAGNASLAKCRAFLFTSQFENDSDLPRTRRLKILEEDDM</sequence>
<dbReference type="InterPro" id="IPR000425">
    <property type="entry name" value="MIP"/>
</dbReference>
<gene>
    <name evidence="11" type="ORF">ACJMK2_009190</name>
</gene>
<dbReference type="AlphaFoldDB" id="A0ABD3VCN8"/>
<dbReference type="PANTHER" id="PTHR19139:SF199">
    <property type="entry name" value="MIP17260P"/>
    <property type="match status" value="1"/>
</dbReference>
<evidence type="ECO:0000256" key="2">
    <source>
        <dbReference type="ARBA" id="ARBA00006175"/>
    </source>
</evidence>
<feature type="transmembrane region" description="Helical" evidence="10">
    <location>
        <begin position="182"/>
        <end position="200"/>
    </location>
</feature>
<evidence type="ECO:0000256" key="8">
    <source>
        <dbReference type="RuleBase" id="RU000477"/>
    </source>
</evidence>
<comment type="subcellular location">
    <subcellularLocation>
        <location evidence="1">Membrane</location>
        <topology evidence="1">Multi-pass membrane protein</topology>
    </subcellularLocation>
</comment>
<keyword evidence="12" id="KW-1185">Reference proteome</keyword>
<dbReference type="InterPro" id="IPR023271">
    <property type="entry name" value="Aquaporin-like"/>
</dbReference>
<feature type="region of interest" description="Disordered" evidence="9">
    <location>
        <begin position="68"/>
        <end position="112"/>
    </location>
</feature>
<dbReference type="InterPro" id="IPR034294">
    <property type="entry name" value="Aquaporin_transptr"/>
</dbReference>
<evidence type="ECO:0000313" key="11">
    <source>
        <dbReference type="EMBL" id="KAL3858941.1"/>
    </source>
</evidence>
<dbReference type="GO" id="GO:0048878">
    <property type="term" value="P:chemical homeostasis"/>
    <property type="evidence" value="ECO:0007669"/>
    <property type="project" value="UniProtKB-ARBA"/>
</dbReference>
<dbReference type="NCBIfam" id="TIGR00861">
    <property type="entry name" value="MIP"/>
    <property type="match status" value="1"/>
</dbReference>
<name>A0ABD3VCN8_SINWO</name>
<keyword evidence="7 10" id="KW-0472">Membrane</keyword>
<reference evidence="11 12" key="1">
    <citation type="submission" date="2024-11" db="EMBL/GenBank/DDBJ databases">
        <title>Chromosome-level genome assembly of the freshwater bivalve Anodonta woodiana.</title>
        <authorList>
            <person name="Chen X."/>
        </authorList>
    </citation>
    <scope>NUCLEOTIDE SEQUENCE [LARGE SCALE GENOMIC DNA]</scope>
    <source>
        <strain evidence="11">MN2024</strain>
        <tissue evidence="11">Gills</tissue>
    </source>
</reference>
<keyword evidence="4 8" id="KW-0812">Transmembrane</keyword>
<feature type="transmembrane region" description="Helical" evidence="10">
    <location>
        <begin position="227"/>
        <end position="249"/>
    </location>
</feature>
<evidence type="ECO:0000256" key="10">
    <source>
        <dbReference type="SAM" id="Phobius"/>
    </source>
</evidence>
<keyword evidence="6 10" id="KW-1133">Transmembrane helix</keyword>
<protein>
    <submittedName>
        <fullName evidence="11">Uncharacterized protein</fullName>
    </submittedName>
</protein>
<dbReference type="Proteomes" id="UP001634394">
    <property type="component" value="Unassembled WGS sequence"/>
</dbReference>
<comment type="caution">
    <text evidence="11">The sequence shown here is derived from an EMBL/GenBank/DDBJ whole genome shotgun (WGS) entry which is preliminary data.</text>
</comment>
<dbReference type="Gene3D" id="1.20.1080.10">
    <property type="entry name" value="Glycerol uptake facilitator protein"/>
    <property type="match status" value="1"/>
</dbReference>
<evidence type="ECO:0000256" key="5">
    <source>
        <dbReference type="ARBA" id="ARBA00022737"/>
    </source>
</evidence>
<proteinExistence type="inferred from homology"/>
<keyword evidence="3 8" id="KW-0813">Transport</keyword>
<dbReference type="CDD" id="cd00333">
    <property type="entry name" value="MIP"/>
    <property type="match status" value="1"/>
</dbReference>
<dbReference type="FunFam" id="1.20.1080.10:FF:000009">
    <property type="entry name" value="aquaporin-4 isoform X1"/>
    <property type="match status" value="1"/>
</dbReference>
<evidence type="ECO:0000256" key="4">
    <source>
        <dbReference type="ARBA" id="ARBA00022692"/>
    </source>
</evidence>
<dbReference type="GO" id="GO:0005886">
    <property type="term" value="C:plasma membrane"/>
    <property type="evidence" value="ECO:0007669"/>
    <property type="project" value="UniProtKB-ARBA"/>
</dbReference>
<evidence type="ECO:0000313" key="12">
    <source>
        <dbReference type="Proteomes" id="UP001634394"/>
    </source>
</evidence>
<feature type="transmembrane region" description="Helical" evidence="10">
    <location>
        <begin position="343"/>
        <end position="360"/>
    </location>
</feature>
<evidence type="ECO:0000256" key="6">
    <source>
        <dbReference type="ARBA" id="ARBA00022989"/>
    </source>
</evidence>